<keyword evidence="2" id="KW-0677">Repeat</keyword>
<dbReference type="EMBL" id="GDRN01052093">
    <property type="protein sequence ID" value="JAI66338.1"/>
    <property type="molecule type" value="Transcribed_RNA"/>
</dbReference>
<evidence type="ECO:0000256" key="4">
    <source>
        <dbReference type="PROSITE-ProRule" id="PRU00076"/>
    </source>
</evidence>
<comment type="caution">
    <text evidence="4">Lacks conserved residue(s) required for the propagation of feature annotation.</text>
</comment>
<keyword evidence="6" id="KW-0812">Transmembrane</keyword>
<evidence type="ECO:0000256" key="2">
    <source>
        <dbReference type="ARBA" id="ARBA00022737"/>
    </source>
</evidence>
<feature type="domain" description="EGF-like" evidence="7">
    <location>
        <begin position="108"/>
        <end position="144"/>
    </location>
</feature>
<evidence type="ECO:0000259" key="7">
    <source>
        <dbReference type="PROSITE" id="PS50026"/>
    </source>
</evidence>
<feature type="disulfide bond" evidence="4">
    <location>
        <begin position="209"/>
        <end position="218"/>
    </location>
</feature>
<feature type="region of interest" description="Disordered" evidence="5">
    <location>
        <begin position="28"/>
        <end position="66"/>
    </location>
</feature>
<feature type="disulfide bond" evidence="4">
    <location>
        <begin position="148"/>
        <end position="158"/>
    </location>
</feature>
<feature type="disulfide bond" evidence="4">
    <location>
        <begin position="134"/>
        <end position="143"/>
    </location>
</feature>
<dbReference type="PROSITE" id="PS50026">
    <property type="entry name" value="EGF_3"/>
    <property type="match status" value="3"/>
</dbReference>
<evidence type="ECO:0000256" key="6">
    <source>
        <dbReference type="SAM" id="Phobius"/>
    </source>
</evidence>
<reference evidence="8" key="1">
    <citation type="submission" date="2015-09" db="EMBL/GenBank/DDBJ databases">
        <title>Scylla olivacea transcriptome.</title>
        <authorList>
            <person name="Ikhwanuddin M."/>
        </authorList>
    </citation>
    <scope>NUCLEOTIDE SEQUENCE</scope>
</reference>
<feature type="compositionally biased region" description="Pro residues" evidence="5">
    <location>
        <begin position="32"/>
        <end position="47"/>
    </location>
</feature>
<evidence type="ECO:0000256" key="5">
    <source>
        <dbReference type="SAM" id="MobiDB-lite"/>
    </source>
</evidence>
<dbReference type="PROSITE" id="PS00022">
    <property type="entry name" value="EGF_1"/>
    <property type="match status" value="3"/>
</dbReference>
<feature type="compositionally biased region" description="Low complexity" evidence="5">
    <location>
        <begin position="48"/>
        <end position="66"/>
    </location>
</feature>
<dbReference type="InterPro" id="IPR051022">
    <property type="entry name" value="Notch_Cell-Fate_Det"/>
</dbReference>
<feature type="transmembrane region" description="Helical" evidence="6">
    <location>
        <begin position="239"/>
        <end position="259"/>
    </location>
</feature>
<dbReference type="InterPro" id="IPR000742">
    <property type="entry name" value="EGF"/>
</dbReference>
<feature type="domain" description="EGF-like" evidence="7">
    <location>
        <begin position="145"/>
        <end position="181"/>
    </location>
</feature>
<dbReference type="CDD" id="cd00054">
    <property type="entry name" value="EGF_CA"/>
    <property type="match status" value="3"/>
</dbReference>
<dbReference type="AlphaFoldDB" id="A0A0P4WHC9"/>
<evidence type="ECO:0000256" key="3">
    <source>
        <dbReference type="ARBA" id="ARBA00023157"/>
    </source>
</evidence>
<keyword evidence="6" id="KW-0472">Membrane</keyword>
<dbReference type="SUPFAM" id="SSF57196">
    <property type="entry name" value="EGF/Laminin"/>
    <property type="match status" value="3"/>
</dbReference>
<dbReference type="SMART" id="SM00181">
    <property type="entry name" value="EGF"/>
    <property type="match status" value="3"/>
</dbReference>
<proteinExistence type="predicted"/>
<keyword evidence="6" id="KW-1133">Transmembrane helix</keyword>
<dbReference type="Gene3D" id="2.10.25.10">
    <property type="entry name" value="Laminin"/>
    <property type="match status" value="3"/>
</dbReference>
<feature type="domain" description="EGF-like" evidence="7">
    <location>
        <begin position="183"/>
        <end position="219"/>
    </location>
</feature>
<organism evidence="8">
    <name type="scientific">Scylla olivacea</name>
    <name type="common">Orange mud crab</name>
    <name type="synonym">Cancer olivacea</name>
    <dbReference type="NCBI Taxonomy" id="85551"/>
    <lineage>
        <taxon>Eukaryota</taxon>
        <taxon>Metazoa</taxon>
        <taxon>Ecdysozoa</taxon>
        <taxon>Arthropoda</taxon>
        <taxon>Crustacea</taxon>
        <taxon>Multicrustacea</taxon>
        <taxon>Malacostraca</taxon>
        <taxon>Eumalacostraca</taxon>
        <taxon>Eucarida</taxon>
        <taxon>Decapoda</taxon>
        <taxon>Pleocyemata</taxon>
        <taxon>Brachyura</taxon>
        <taxon>Eubrachyura</taxon>
        <taxon>Portunoidea</taxon>
        <taxon>Portunidae</taxon>
        <taxon>Portuninae</taxon>
        <taxon>Scylla</taxon>
    </lineage>
</organism>
<dbReference type="InterPro" id="IPR013032">
    <property type="entry name" value="EGF-like_CS"/>
</dbReference>
<dbReference type="PANTHER" id="PTHR24049">
    <property type="entry name" value="CRUMBS FAMILY MEMBER"/>
    <property type="match status" value="1"/>
</dbReference>
<feature type="disulfide bond" evidence="4">
    <location>
        <begin position="171"/>
        <end position="180"/>
    </location>
</feature>
<sequence length="286" mass="30915">MHYTSTNDAPLHSHNAVLYDFALHDHVNTAAPPQPPPPGELLHPPVPADGSSSSSPSSSSSLSPAGHSSTVSSFSISYSILPDPEWLNRSRGAAEGVASGVVAVRTSGVAWCEPSPCLNQGSCVSKGTNHSCLCSGGYTGAFCQVTWCEVSPCQNGRCQAAEGEAGFMCVCDPGYSGPRCQIRVSPCDGDPCQGRGTCTTVNHTFHCQCHAWWEGDRCQHRMLRIPYKPLSERVFEEPFWLGLMTVAVVMGCIGVIFCIKKHFADKIEKFFAEEIERSKYGEFIYS</sequence>
<accession>A0A0P4WHC9</accession>
<dbReference type="Pfam" id="PF12661">
    <property type="entry name" value="hEGF"/>
    <property type="match status" value="1"/>
</dbReference>
<name>A0A0P4WHC9_SCYOL</name>
<dbReference type="PROSITE" id="PS01186">
    <property type="entry name" value="EGF_2"/>
    <property type="match status" value="2"/>
</dbReference>
<keyword evidence="3 4" id="KW-1015">Disulfide bond</keyword>
<evidence type="ECO:0000313" key="8">
    <source>
        <dbReference type="EMBL" id="JAI66338.1"/>
    </source>
</evidence>
<evidence type="ECO:0000256" key="1">
    <source>
        <dbReference type="ARBA" id="ARBA00022536"/>
    </source>
</evidence>
<protein>
    <recommendedName>
        <fullName evidence="7">EGF-like domain-containing protein</fullName>
    </recommendedName>
</protein>
<keyword evidence="1 4" id="KW-0245">EGF-like domain</keyword>
<dbReference type="Pfam" id="PF00008">
    <property type="entry name" value="EGF"/>
    <property type="match status" value="1"/>
</dbReference>